<feature type="domain" description="TonB-dependent receptor plug" evidence="7">
    <location>
        <begin position="38"/>
        <end position="148"/>
    </location>
</feature>
<keyword evidence="4" id="KW-0998">Cell outer membrane</keyword>
<keyword evidence="5" id="KW-0798">TonB box</keyword>
<dbReference type="PANTHER" id="PTHR40980">
    <property type="entry name" value="PLUG DOMAIN-CONTAINING PROTEIN"/>
    <property type="match status" value="1"/>
</dbReference>
<keyword evidence="8" id="KW-0675">Receptor</keyword>
<evidence type="ECO:0000313" key="8">
    <source>
        <dbReference type="EMBL" id="MYN24836.1"/>
    </source>
</evidence>
<dbReference type="EMBL" id="WWCT01000001">
    <property type="protein sequence ID" value="MYN24836.1"/>
    <property type="molecule type" value="Genomic_DNA"/>
</dbReference>
<dbReference type="Gene3D" id="2.40.170.20">
    <property type="entry name" value="TonB-dependent receptor, beta-barrel domain"/>
    <property type="match status" value="1"/>
</dbReference>
<dbReference type="Gene3D" id="2.170.130.10">
    <property type="entry name" value="TonB-dependent receptor, plug domain"/>
    <property type="match status" value="1"/>
</dbReference>
<reference evidence="8 9" key="1">
    <citation type="submission" date="2019-12" db="EMBL/GenBank/DDBJ databases">
        <title>Novel species isolated from a subtropical stream in China.</title>
        <authorList>
            <person name="Lu H."/>
        </authorList>
    </citation>
    <scope>NUCLEOTIDE SEQUENCE [LARGE SCALE GENOMIC DNA]</scope>
    <source>
        <strain evidence="8 9">CY42W</strain>
    </source>
</reference>
<dbReference type="InterPro" id="IPR012910">
    <property type="entry name" value="Plug_dom"/>
</dbReference>
<evidence type="ECO:0000313" key="9">
    <source>
        <dbReference type="Proteomes" id="UP000642144"/>
    </source>
</evidence>
<protein>
    <submittedName>
        <fullName evidence="8">TonB-dependent receptor</fullName>
    </submittedName>
</protein>
<evidence type="ECO:0000256" key="2">
    <source>
        <dbReference type="ARBA" id="ARBA00009810"/>
    </source>
</evidence>
<proteinExistence type="inferred from homology"/>
<dbReference type="PANTHER" id="PTHR40980:SF4">
    <property type="entry name" value="TONB-DEPENDENT RECEPTOR-LIKE BETA-BARREL DOMAIN-CONTAINING PROTEIN"/>
    <property type="match status" value="1"/>
</dbReference>
<dbReference type="RefSeq" id="WP_161052998.1">
    <property type="nucleotide sequence ID" value="NZ_WWCT01000001.1"/>
</dbReference>
<dbReference type="Proteomes" id="UP000642144">
    <property type="component" value="Unassembled WGS sequence"/>
</dbReference>
<feature type="domain" description="TonB-dependent receptor-like beta-barrel" evidence="6">
    <location>
        <begin position="422"/>
        <end position="858"/>
    </location>
</feature>
<gene>
    <name evidence="8" type="ORF">GTP69_00255</name>
</gene>
<dbReference type="NCBIfam" id="TIGR01782">
    <property type="entry name" value="TonB-Xanth-Caul"/>
    <property type="match status" value="1"/>
</dbReference>
<comment type="similarity">
    <text evidence="2 5">Belongs to the TonB-dependent receptor family.</text>
</comment>
<sequence>MAAMPAARAQEGLPPEAEIQSIVVSGFHAAERATVQSKKATRQIMDAVSQDDIGQLPDFNIVEAARRIPGLSVVGGGDATKNRDIYQRATIRGLDSRYNLVTVDGVPIASADQTYRGARLEMLPAGLVSQIQAIKTVTAEYDPHALGGQVNLVSRSAFAMNQDRFFVANAFAGRNSTAGKFLSDAKTSGRADATGAAIFGDRRQFGVVVSAELQRLPSSAFSELPGDTSGAGWTYYTAAGARTPFKNLSVDGKIAPVRSQDFAFDNLRERASLNSKLEYRFGERSHLSAFAGYYADKDTETRYETLTSPGTPPASVGASGGHFASGDVQQGFTYQPVKRRTNLLTLDGLFEMGASSELGVTASSSKATYREYRQMIKYDTNPKAGSATAQYLPSLAYSYAVSGGIPRVTFDNPMAATDPALYKGMYWRDIDRDLDNKVDFLRADYKHNFKPGDRGFGFNAGVNLTKTTQSWDVRFKESVPRDVAAQQAIGSLSPVLIPSSFATYETPQAPYLLPDRLLASQLTSTLASSFVATNQLANNYADDYTDTEKVKAGYIQGIYQTDRWTALAGLREDRTDVHVEGYDAPTTAGSAAYTRSSRNGDYRFLLPSLLVTFQADGDQRFKGGISKTIGRPDFAQYAARKTFSIGTDGGLTVNQGNPNLAPREAWNYDLSYEWYLRSGGLVSAALFYKDISNEIFTASAVGAATDYLGKTYSQVTISQPLNAAKAGLKGVELQYVADRFTFLPRALRGIGFSANLTWLKGFFNQPMSAAAIANGSPVSRRSPGLIHQPDFIANATLSYAAGPLDVRLSFNRIGRALESVDQDTSERDLYAMARNQVDLQGSYQISRSLRAVIQGQNLNKAPFIVRQGVHRELLNNYFPVGRTVFVGLTYEADL</sequence>
<dbReference type="InterPro" id="IPR010104">
    <property type="entry name" value="TonB_rcpt_bac"/>
</dbReference>
<dbReference type="Pfam" id="PF00593">
    <property type="entry name" value="TonB_dep_Rec_b-barrel"/>
    <property type="match status" value="1"/>
</dbReference>
<evidence type="ECO:0000256" key="3">
    <source>
        <dbReference type="ARBA" id="ARBA00023136"/>
    </source>
</evidence>
<evidence type="ECO:0000259" key="7">
    <source>
        <dbReference type="Pfam" id="PF07715"/>
    </source>
</evidence>
<evidence type="ECO:0000256" key="1">
    <source>
        <dbReference type="ARBA" id="ARBA00004442"/>
    </source>
</evidence>
<dbReference type="InterPro" id="IPR037066">
    <property type="entry name" value="Plug_dom_sf"/>
</dbReference>
<keyword evidence="3 5" id="KW-0472">Membrane</keyword>
<comment type="caution">
    <text evidence="8">The sequence shown here is derived from an EMBL/GenBank/DDBJ whole genome shotgun (WGS) entry which is preliminary data.</text>
</comment>
<evidence type="ECO:0000256" key="4">
    <source>
        <dbReference type="ARBA" id="ARBA00023237"/>
    </source>
</evidence>
<evidence type="ECO:0000259" key="6">
    <source>
        <dbReference type="Pfam" id="PF00593"/>
    </source>
</evidence>
<dbReference type="InterPro" id="IPR000531">
    <property type="entry name" value="Beta-barrel_TonB"/>
</dbReference>
<dbReference type="InterPro" id="IPR036942">
    <property type="entry name" value="Beta-barrel_TonB_sf"/>
</dbReference>
<evidence type="ECO:0000256" key="5">
    <source>
        <dbReference type="RuleBase" id="RU003357"/>
    </source>
</evidence>
<comment type="subcellular location">
    <subcellularLocation>
        <location evidence="1 5">Cell outer membrane</location>
    </subcellularLocation>
</comment>
<name>A0ABW9VT93_9BURK</name>
<keyword evidence="9" id="KW-1185">Reference proteome</keyword>
<dbReference type="Pfam" id="PF07715">
    <property type="entry name" value="Plug"/>
    <property type="match status" value="1"/>
</dbReference>
<accession>A0ABW9VT93</accession>
<dbReference type="SUPFAM" id="SSF56935">
    <property type="entry name" value="Porins"/>
    <property type="match status" value="1"/>
</dbReference>
<organism evidence="8 9">
    <name type="scientific">Duganella levis</name>
    <dbReference type="NCBI Taxonomy" id="2692169"/>
    <lineage>
        <taxon>Bacteria</taxon>
        <taxon>Pseudomonadati</taxon>
        <taxon>Pseudomonadota</taxon>
        <taxon>Betaproteobacteria</taxon>
        <taxon>Burkholderiales</taxon>
        <taxon>Oxalobacteraceae</taxon>
        <taxon>Telluria group</taxon>
        <taxon>Duganella</taxon>
    </lineage>
</organism>
<dbReference type="CDD" id="cd01347">
    <property type="entry name" value="ligand_gated_channel"/>
    <property type="match status" value="1"/>
</dbReference>